<evidence type="ECO:0000313" key="3">
    <source>
        <dbReference type="Proteomes" id="UP001488838"/>
    </source>
</evidence>
<gene>
    <name evidence="2" type="ORF">U0070_001454</name>
</gene>
<feature type="non-terminal residue" evidence="2">
    <location>
        <position position="1"/>
    </location>
</feature>
<protein>
    <submittedName>
        <fullName evidence="2">Uncharacterized protein</fullName>
    </submittedName>
</protein>
<dbReference type="AlphaFoldDB" id="A0AAW0II39"/>
<sequence length="100" mass="10577">GKAIKPPELAETEAPGGTGPQQSCCDTLIPTGQLRSLYPPRAKRNRPFPGRRGLRSRVGTQDPGVPAVLCACAAAHRHNVDILSLECGNEPGFKACRGEC</sequence>
<name>A0AAW0II39_MYOGA</name>
<accession>A0AAW0II39</accession>
<feature type="region of interest" description="Disordered" evidence="1">
    <location>
        <begin position="1"/>
        <end position="60"/>
    </location>
</feature>
<reference evidence="2 3" key="1">
    <citation type="journal article" date="2023" name="bioRxiv">
        <title>Conserved and derived expression patterns and positive selection on dental genes reveal complex evolutionary context of ever-growing rodent molars.</title>
        <authorList>
            <person name="Calamari Z.T."/>
            <person name="Song A."/>
            <person name="Cohen E."/>
            <person name="Akter M."/>
            <person name="Roy R.D."/>
            <person name="Hallikas O."/>
            <person name="Christensen M.M."/>
            <person name="Li P."/>
            <person name="Marangoni P."/>
            <person name="Jernvall J."/>
            <person name="Klein O.D."/>
        </authorList>
    </citation>
    <scope>NUCLEOTIDE SEQUENCE [LARGE SCALE GENOMIC DNA]</scope>
    <source>
        <strain evidence="2">V071</strain>
    </source>
</reference>
<dbReference type="EMBL" id="JBBHLL010000132">
    <property type="protein sequence ID" value="KAK7813748.1"/>
    <property type="molecule type" value="Genomic_DNA"/>
</dbReference>
<comment type="caution">
    <text evidence="2">The sequence shown here is derived from an EMBL/GenBank/DDBJ whole genome shotgun (WGS) entry which is preliminary data.</text>
</comment>
<proteinExistence type="predicted"/>
<evidence type="ECO:0000313" key="2">
    <source>
        <dbReference type="EMBL" id="KAK7813748.1"/>
    </source>
</evidence>
<organism evidence="2 3">
    <name type="scientific">Myodes glareolus</name>
    <name type="common">Bank vole</name>
    <name type="synonym">Clethrionomys glareolus</name>
    <dbReference type="NCBI Taxonomy" id="447135"/>
    <lineage>
        <taxon>Eukaryota</taxon>
        <taxon>Metazoa</taxon>
        <taxon>Chordata</taxon>
        <taxon>Craniata</taxon>
        <taxon>Vertebrata</taxon>
        <taxon>Euteleostomi</taxon>
        <taxon>Mammalia</taxon>
        <taxon>Eutheria</taxon>
        <taxon>Euarchontoglires</taxon>
        <taxon>Glires</taxon>
        <taxon>Rodentia</taxon>
        <taxon>Myomorpha</taxon>
        <taxon>Muroidea</taxon>
        <taxon>Cricetidae</taxon>
        <taxon>Arvicolinae</taxon>
        <taxon>Myodes</taxon>
    </lineage>
</organism>
<keyword evidence="3" id="KW-1185">Reference proteome</keyword>
<evidence type="ECO:0000256" key="1">
    <source>
        <dbReference type="SAM" id="MobiDB-lite"/>
    </source>
</evidence>
<dbReference type="Proteomes" id="UP001488838">
    <property type="component" value="Unassembled WGS sequence"/>
</dbReference>